<dbReference type="EMBL" id="UINC01219270">
    <property type="protein sequence ID" value="SVE46663.1"/>
    <property type="molecule type" value="Genomic_DNA"/>
</dbReference>
<sequence>KAAVINALSWDFDRKINAYLFKRYLNVKYHVKDDIDSLIKVMNDVELFCLGYMTVMDNYFNSEKSLIYFESTSPSIKESYTFQIINALVKTQSLIKDQNKWCRIWTTINAVETNKELKVDMNVGGRKIILDYITIYKKYCETEGIKKI</sequence>
<name>A0A383DQX1_9ZZZZ</name>
<gene>
    <name evidence="1" type="ORF">METZ01_LOCUS499517</name>
</gene>
<organism evidence="1">
    <name type="scientific">marine metagenome</name>
    <dbReference type="NCBI Taxonomy" id="408172"/>
    <lineage>
        <taxon>unclassified sequences</taxon>
        <taxon>metagenomes</taxon>
        <taxon>ecological metagenomes</taxon>
    </lineage>
</organism>
<protein>
    <submittedName>
        <fullName evidence="1">Uncharacterized protein</fullName>
    </submittedName>
</protein>
<evidence type="ECO:0000313" key="1">
    <source>
        <dbReference type="EMBL" id="SVE46663.1"/>
    </source>
</evidence>
<reference evidence="1" key="1">
    <citation type="submission" date="2018-05" db="EMBL/GenBank/DDBJ databases">
        <authorList>
            <person name="Lanie J.A."/>
            <person name="Ng W.-L."/>
            <person name="Kazmierczak K.M."/>
            <person name="Andrzejewski T.M."/>
            <person name="Davidsen T.M."/>
            <person name="Wayne K.J."/>
            <person name="Tettelin H."/>
            <person name="Glass J.I."/>
            <person name="Rusch D."/>
            <person name="Podicherti R."/>
            <person name="Tsui H.-C.T."/>
            <person name="Winkler M.E."/>
        </authorList>
    </citation>
    <scope>NUCLEOTIDE SEQUENCE</scope>
</reference>
<feature type="non-terminal residue" evidence="1">
    <location>
        <position position="1"/>
    </location>
</feature>
<proteinExistence type="predicted"/>
<dbReference type="AlphaFoldDB" id="A0A383DQX1"/>
<accession>A0A383DQX1</accession>